<organism evidence="1 2">
    <name type="scientific">Pistacia atlantica</name>
    <dbReference type="NCBI Taxonomy" id="434234"/>
    <lineage>
        <taxon>Eukaryota</taxon>
        <taxon>Viridiplantae</taxon>
        <taxon>Streptophyta</taxon>
        <taxon>Embryophyta</taxon>
        <taxon>Tracheophyta</taxon>
        <taxon>Spermatophyta</taxon>
        <taxon>Magnoliopsida</taxon>
        <taxon>eudicotyledons</taxon>
        <taxon>Gunneridae</taxon>
        <taxon>Pentapetalae</taxon>
        <taxon>rosids</taxon>
        <taxon>malvids</taxon>
        <taxon>Sapindales</taxon>
        <taxon>Anacardiaceae</taxon>
        <taxon>Pistacia</taxon>
    </lineage>
</organism>
<name>A0ACC1ACM4_9ROSI</name>
<accession>A0ACC1ACM4</accession>
<reference evidence="2" key="1">
    <citation type="journal article" date="2023" name="G3 (Bethesda)">
        <title>Genome assembly and association tests identify interacting loci associated with vigor, precocity, and sex in interspecific pistachio rootstocks.</title>
        <authorList>
            <person name="Palmer W."/>
            <person name="Jacygrad E."/>
            <person name="Sagayaradj S."/>
            <person name="Cavanaugh K."/>
            <person name="Han R."/>
            <person name="Bertier L."/>
            <person name="Beede B."/>
            <person name="Kafkas S."/>
            <person name="Golino D."/>
            <person name="Preece J."/>
            <person name="Michelmore R."/>
        </authorList>
    </citation>
    <scope>NUCLEOTIDE SEQUENCE [LARGE SCALE GENOMIC DNA]</scope>
</reference>
<dbReference type="Proteomes" id="UP001164250">
    <property type="component" value="Chromosome 11"/>
</dbReference>
<sequence length="42" mass="4638">MGSSSFIHLKIGFPYGWREDADNHAHEPGASIPSVFCLTSQF</sequence>
<dbReference type="EMBL" id="CM047907">
    <property type="protein sequence ID" value="KAJ0084113.1"/>
    <property type="molecule type" value="Genomic_DNA"/>
</dbReference>
<gene>
    <name evidence="1" type="ORF">Patl1_29782</name>
</gene>
<protein>
    <submittedName>
        <fullName evidence="1">Uncharacterized protein</fullName>
    </submittedName>
</protein>
<proteinExistence type="predicted"/>
<evidence type="ECO:0000313" key="2">
    <source>
        <dbReference type="Proteomes" id="UP001164250"/>
    </source>
</evidence>
<evidence type="ECO:0000313" key="1">
    <source>
        <dbReference type="EMBL" id="KAJ0084113.1"/>
    </source>
</evidence>
<keyword evidence="2" id="KW-1185">Reference proteome</keyword>
<comment type="caution">
    <text evidence="1">The sequence shown here is derived from an EMBL/GenBank/DDBJ whole genome shotgun (WGS) entry which is preliminary data.</text>
</comment>